<dbReference type="EMBL" id="UYRS01000199">
    <property type="protein sequence ID" value="VDK22367.1"/>
    <property type="molecule type" value="Genomic_DNA"/>
</dbReference>
<keyword evidence="2" id="KW-1185">Reference proteome</keyword>
<organism evidence="3">
    <name type="scientific">Taenia asiatica</name>
    <name type="common">Asian tapeworm</name>
    <dbReference type="NCBI Taxonomy" id="60517"/>
    <lineage>
        <taxon>Eukaryota</taxon>
        <taxon>Metazoa</taxon>
        <taxon>Spiralia</taxon>
        <taxon>Lophotrochozoa</taxon>
        <taxon>Platyhelminthes</taxon>
        <taxon>Cestoda</taxon>
        <taxon>Eucestoda</taxon>
        <taxon>Cyclophyllidea</taxon>
        <taxon>Taeniidae</taxon>
        <taxon>Taenia</taxon>
    </lineage>
</organism>
<gene>
    <name evidence="1" type="ORF">TASK_LOCUS1055</name>
</gene>
<evidence type="ECO:0000313" key="3">
    <source>
        <dbReference type="WBParaSite" id="TASK_0000105401-mRNA-1"/>
    </source>
</evidence>
<reference evidence="1 2" key="2">
    <citation type="submission" date="2018-11" db="EMBL/GenBank/DDBJ databases">
        <authorList>
            <consortium name="Pathogen Informatics"/>
        </authorList>
    </citation>
    <scope>NUCLEOTIDE SEQUENCE [LARGE SCALE GENOMIC DNA]</scope>
</reference>
<dbReference type="Proteomes" id="UP000282613">
    <property type="component" value="Unassembled WGS sequence"/>
</dbReference>
<reference evidence="3" key="1">
    <citation type="submission" date="2017-02" db="UniProtKB">
        <authorList>
            <consortium name="WormBaseParasite"/>
        </authorList>
    </citation>
    <scope>IDENTIFICATION</scope>
</reference>
<accession>A0A0R3VUP1</accession>
<proteinExistence type="predicted"/>
<name>A0A0R3VUP1_TAEAS</name>
<sequence>MRRYWRVPVLPARYDVNDVDIRAQRYVIDEITCSHPHHLDSVSSGDCCSPNGPNSHFTRSQETDISFFTPPRTFRQLIVHFTSSHLVCCLSD</sequence>
<evidence type="ECO:0000313" key="2">
    <source>
        <dbReference type="Proteomes" id="UP000282613"/>
    </source>
</evidence>
<dbReference type="AlphaFoldDB" id="A0A0R3VUP1"/>
<evidence type="ECO:0000313" key="1">
    <source>
        <dbReference type="EMBL" id="VDK22367.1"/>
    </source>
</evidence>
<protein>
    <submittedName>
        <fullName evidence="3">DUF295 domain-containing protein</fullName>
    </submittedName>
</protein>
<dbReference type="WBParaSite" id="TASK_0000105401-mRNA-1">
    <property type="protein sequence ID" value="TASK_0000105401-mRNA-1"/>
    <property type="gene ID" value="TASK_0000105401"/>
</dbReference>